<dbReference type="Pfam" id="PF03484">
    <property type="entry name" value="B5"/>
    <property type="match status" value="1"/>
</dbReference>
<evidence type="ECO:0000313" key="21">
    <source>
        <dbReference type="Proteomes" id="UP001180840"/>
    </source>
</evidence>
<feature type="binding site" evidence="15">
    <location>
        <position position="476"/>
    </location>
    <ligand>
        <name>Mg(2+)</name>
        <dbReference type="ChEBI" id="CHEBI:18420"/>
        <note>shared with alpha subunit</note>
    </ligand>
</feature>
<dbReference type="SMART" id="SM00873">
    <property type="entry name" value="B3_4"/>
    <property type="match status" value="1"/>
</dbReference>
<dbReference type="HAMAP" id="MF_00283">
    <property type="entry name" value="Phe_tRNA_synth_beta1"/>
    <property type="match status" value="1"/>
</dbReference>
<dbReference type="InterPro" id="IPR045060">
    <property type="entry name" value="Phe-tRNA-ligase_IIc_bsu"/>
</dbReference>
<dbReference type="InterPro" id="IPR004532">
    <property type="entry name" value="Phe-tRNA-ligase_IIc_bsu_bact"/>
</dbReference>
<dbReference type="GO" id="GO:0004826">
    <property type="term" value="F:phenylalanine-tRNA ligase activity"/>
    <property type="evidence" value="ECO:0007669"/>
    <property type="project" value="UniProtKB-EC"/>
</dbReference>
<dbReference type="SUPFAM" id="SSF55681">
    <property type="entry name" value="Class II aaRS and biotin synthetases"/>
    <property type="match status" value="1"/>
</dbReference>
<keyword evidence="9 15" id="KW-0067">ATP-binding</keyword>
<comment type="cofactor">
    <cofactor evidence="15">
        <name>Mg(2+)</name>
        <dbReference type="ChEBI" id="CHEBI:18420"/>
    </cofactor>
    <text evidence="15">Binds 2 magnesium ions per tetramer.</text>
</comment>
<dbReference type="SUPFAM" id="SSF50249">
    <property type="entry name" value="Nucleic acid-binding proteins"/>
    <property type="match status" value="1"/>
</dbReference>
<dbReference type="InterPro" id="IPR033714">
    <property type="entry name" value="tRNA_bind_bactPheRS"/>
</dbReference>
<dbReference type="CDD" id="cd00769">
    <property type="entry name" value="PheRS_beta_core"/>
    <property type="match status" value="1"/>
</dbReference>
<dbReference type="PANTHER" id="PTHR10947:SF0">
    <property type="entry name" value="PHENYLALANINE--TRNA LIGASE BETA SUBUNIT"/>
    <property type="match status" value="1"/>
</dbReference>
<accession>A0ABU1ZWE2</accession>
<dbReference type="Gene3D" id="3.30.70.380">
    <property type="entry name" value="Ferrodoxin-fold anticodon-binding domain"/>
    <property type="match status" value="1"/>
</dbReference>
<dbReference type="Pfam" id="PF17759">
    <property type="entry name" value="tRNA_synthFbeta"/>
    <property type="match status" value="1"/>
</dbReference>
<evidence type="ECO:0000313" key="20">
    <source>
        <dbReference type="EMBL" id="MDR7329256.1"/>
    </source>
</evidence>
<evidence type="ECO:0000256" key="10">
    <source>
        <dbReference type="ARBA" id="ARBA00022842"/>
    </source>
</evidence>
<evidence type="ECO:0000256" key="11">
    <source>
        <dbReference type="ARBA" id="ARBA00022884"/>
    </source>
</evidence>
<dbReference type="InterPro" id="IPR041616">
    <property type="entry name" value="PheRS_beta_core"/>
</dbReference>
<dbReference type="Gene3D" id="2.40.50.140">
    <property type="entry name" value="Nucleic acid-binding proteins"/>
    <property type="match status" value="1"/>
</dbReference>
<feature type="domain" description="TRNA-binding" evidence="17">
    <location>
        <begin position="47"/>
        <end position="163"/>
    </location>
</feature>
<dbReference type="Gene3D" id="3.50.40.10">
    <property type="entry name" value="Phenylalanyl-trna Synthetase, Chain B, domain 3"/>
    <property type="match status" value="1"/>
</dbReference>
<dbReference type="SMART" id="SM00896">
    <property type="entry name" value="FDX-ACB"/>
    <property type="match status" value="1"/>
</dbReference>
<evidence type="ECO:0000256" key="7">
    <source>
        <dbReference type="ARBA" id="ARBA00022723"/>
    </source>
</evidence>
<dbReference type="SUPFAM" id="SSF54991">
    <property type="entry name" value="Anticodon-binding domain of PheRS"/>
    <property type="match status" value="1"/>
</dbReference>
<name>A0ABU1ZWE2_9CORY</name>
<dbReference type="Proteomes" id="UP001180840">
    <property type="component" value="Unassembled WGS sequence"/>
</dbReference>
<dbReference type="InterPro" id="IPR005146">
    <property type="entry name" value="B3/B4_tRNA-bd"/>
</dbReference>
<feature type="domain" description="B5" evidence="19">
    <location>
        <begin position="423"/>
        <end position="498"/>
    </location>
</feature>
<evidence type="ECO:0000256" key="1">
    <source>
        <dbReference type="ARBA" id="ARBA00004496"/>
    </source>
</evidence>
<keyword evidence="8 15" id="KW-0547">Nucleotide-binding</keyword>
<gene>
    <name evidence="15" type="primary">pheT</name>
    <name evidence="20" type="ORF">J2S39_000932</name>
</gene>
<evidence type="ECO:0000256" key="15">
    <source>
        <dbReference type="HAMAP-Rule" id="MF_00283"/>
    </source>
</evidence>
<dbReference type="Pfam" id="PF03147">
    <property type="entry name" value="FDX-ACB"/>
    <property type="match status" value="1"/>
</dbReference>
<dbReference type="PROSITE" id="PS50886">
    <property type="entry name" value="TRBD"/>
    <property type="match status" value="1"/>
</dbReference>
<evidence type="ECO:0000256" key="5">
    <source>
        <dbReference type="ARBA" id="ARBA00022555"/>
    </source>
</evidence>
<dbReference type="EC" id="6.1.1.20" evidence="15"/>
<dbReference type="PROSITE" id="PS51447">
    <property type="entry name" value="FDX_ACB"/>
    <property type="match status" value="1"/>
</dbReference>
<dbReference type="SUPFAM" id="SSF46955">
    <property type="entry name" value="Putative DNA-binding domain"/>
    <property type="match status" value="1"/>
</dbReference>
<keyword evidence="21" id="KW-1185">Reference proteome</keyword>
<sequence>MYIARNWLTGLIRSMDEAQQDWTIDDAELDAGFVRVGFETEGYAPIEETAGDLVIGRVSRIEELTEFKKPIRYCQVDVGQANGTGEPQGIICGARNFAEGDLVVVALPGTVLPGGFEIASRETYGHLSNGMICSAAELGFTDKQNSGIIVLSEEYGQPGDDAKPLVQLDDTVFEVNVTPDRGYALSARGLAREITSAFDLAYADPAENPSVAGLDLAAVPAAEGTLIDIDVRPETSTLRFGLRKVSGIDPAAESPFWLQRELMLLGARPVNAATDVTNYVMFLLGQPMHAFDADKVAGALTIRNAVAGEKFETLDHVVRELSDEDVVICDAEGIQSLAGVMGGTTSEISGTTTDVYFEAATWDPRTVARTSRRHKLTSEASRRFERGVDPAIVEAALDYACALLVQIAGGTVETGRTLVGGVATAEPIELRVSHPSELIGVDYSRETVVKRLGEVGCAVVDEGETLSVTAPTWRTDISMAEDLIEEIVRLEGLDDIPLILPTPVGGRGLSPAQRRERAITHALAHHGYAEILPTPFVANDVFDVWGLAADDERRRTVTVQNPLDSDYAVLGTTLLPSMLEAVTRNVARGRTDLSLYGVQQVAFHRADRTPMPDVTVHPDEETVREVIDSLPYQPLHVATVGVGEIVRTGPWGEGRAYGWADAVESARVVARSAGVELQVRNGATLPWHPGRCAELLVDGAVVGHAGELHPQILKDLGLPERTCAMELDVDALPLREVLPAPVLSSYPALHQDIALVVDEGVPAEEVRAVVEEGAGELLESVELFDVFRGEQLGEGKKSLALKLLFRAPDRTLTDEEANVHRLAAADLAQERLGATLRA</sequence>
<keyword evidence="5 16" id="KW-0820">tRNA-binding</keyword>
<dbReference type="InterPro" id="IPR036690">
    <property type="entry name" value="Fdx_antiC-bd_sf"/>
</dbReference>
<reference evidence="20" key="1">
    <citation type="submission" date="2023-07" db="EMBL/GenBank/DDBJ databases">
        <title>Sequencing the genomes of 1000 actinobacteria strains.</title>
        <authorList>
            <person name="Klenk H.-P."/>
        </authorList>
    </citation>
    <scope>NUCLEOTIDE SEQUENCE</scope>
    <source>
        <strain evidence="20">DSM 107476</strain>
    </source>
</reference>
<evidence type="ECO:0000256" key="3">
    <source>
        <dbReference type="ARBA" id="ARBA00011209"/>
    </source>
</evidence>
<dbReference type="Gene3D" id="3.30.930.10">
    <property type="entry name" value="Bira Bifunctional Protein, Domain 2"/>
    <property type="match status" value="1"/>
</dbReference>
<dbReference type="InterPro" id="IPR045864">
    <property type="entry name" value="aa-tRNA-synth_II/BPL/LPL"/>
</dbReference>
<evidence type="ECO:0000256" key="4">
    <source>
        <dbReference type="ARBA" id="ARBA00022490"/>
    </source>
</evidence>
<evidence type="ECO:0000256" key="6">
    <source>
        <dbReference type="ARBA" id="ARBA00022598"/>
    </source>
</evidence>
<dbReference type="SUPFAM" id="SSF56037">
    <property type="entry name" value="PheT/TilS domain"/>
    <property type="match status" value="1"/>
</dbReference>
<comment type="caution">
    <text evidence="20">The sequence shown here is derived from an EMBL/GenBank/DDBJ whole genome shotgun (WGS) entry which is preliminary data.</text>
</comment>
<dbReference type="Pfam" id="PF03483">
    <property type="entry name" value="B3_4"/>
    <property type="match status" value="1"/>
</dbReference>
<keyword evidence="4 15" id="KW-0963">Cytoplasm</keyword>
<evidence type="ECO:0000256" key="9">
    <source>
        <dbReference type="ARBA" id="ARBA00022840"/>
    </source>
</evidence>
<evidence type="ECO:0000256" key="16">
    <source>
        <dbReference type="PROSITE-ProRule" id="PRU00209"/>
    </source>
</evidence>
<evidence type="ECO:0000256" key="8">
    <source>
        <dbReference type="ARBA" id="ARBA00022741"/>
    </source>
</evidence>
<keyword evidence="7 15" id="KW-0479">Metal-binding</keyword>
<keyword evidence="12 15" id="KW-0648">Protein biosynthesis</keyword>
<protein>
    <recommendedName>
        <fullName evidence="15">Phenylalanine--tRNA ligase beta subunit</fullName>
        <ecNumber evidence="15">6.1.1.20</ecNumber>
    </recommendedName>
    <alternativeName>
        <fullName evidence="15">Phenylalanyl-tRNA synthetase beta subunit</fullName>
        <shortName evidence="15">PheRS</shortName>
    </alternativeName>
</protein>
<evidence type="ECO:0000259" key="19">
    <source>
        <dbReference type="PROSITE" id="PS51483"/>
    </source>
</evidence>
<keyword evidence="13 15" id="KW-0030">Aminoacyl-tRNA synthetase</keyword>
<comment type="similarity">
    <text evidence="2 15">Belongs to the phenylalanyl-tRNA synthetase beta subunit family. Type 1 subfamily.</text>
</comment>
<dbReference type="InterPro" id="IPR002547">
    <property type="entry name" value="tRNA-bd_dom"/>
</dbReference>
<dbReference type="PANTHER" id="PTHR10947">
    <property type="entry name" value="PHENYLALANYL-TRNA SYNTHETASE BETA CHAIN AND LEUCINE-RICH REPEAT-CONTAINING PROTEIN 47"/>
    <property type="match status" value="1"/>
</dbReference>
<dbReference type="Pfam" id="PF01588">
    <property type="entry name" value="tRNA_bind"/>
    <property type="match status" value="1"/>
</dbReference>
<comment type="catalytic activity">
    <reaction evidence="14 15">
        <text>tRNA(Phe) + L-phenylalanine + ATP = L-phenylalanyl-tRNA(Phe) + AMP + diphosphate + H(+)</text>
        <dbReference type="Rhea" id="RHEA:19413"/>
        <dbReference type="Rhea" id="RHEA-COMP:9668"/>
        <dbReference type="Rhea" id="RHEA-COMP:9699"/>
        <dbReference type="ChEBI" id="CHEBI:15378"/>
        <dbReference type="ChEBI" id="CHEBI:30616"/>
        <dbReference type="ChEBI" id="CHEBI:33019"/>
        <dbReference type="ChEBI" id="CHEBI:58095"/>
        <dbReference type="ChEBI" id="CHEBI:78442"/>
        <dbReference type="ChEBI" id="CHEBI:78531"/>
        <dbReference type="ChEBI" id="CHEBI:456215"/>
        <dbReference type="EC" id="6.1.1.20"/>
    </reaction>
</comment>
<dbReference type="InterPro" id="IPR005121">
    <property type="entry name" value="Fdx_antiC-bd"/>
</dbReference>
<comment type="subunit">
    <text evidence="3 15">Tetramer of two alpha and two beta subunits.</text>
</comment>
<evidence type="ECO:0000256" key="12">
    <source>
        <dbReference type="ARBA" id="ARBA00022917"/>
    </source>
</evidence>
<dbReference type="InterPro" id="IPR012340">
    <property type="entry name" value="NA-bd_OB-fold"/>
</dbReference>
<dbReference type="CDD" id="cd02796">
    <property type="entry name" value="tRNA_bind_bactPheRS"/>
    <property type="match status" value="1"/>
</dbReference>
<keyword evidence="10 15" id="KW-0460">Magnesium</keyword>
<dbReference type="NCBIfam" id="TIGR00472">
    <property type="entry name" value="pheT_bact"/>
    <property type="match status" value="1"/>
</dbReference>
<dbReference type="Gene3D" id="3.30.56.10">
    <property type="match status" value="2"/>
</dbReference>
<dbReference type="EMBL" id="JAVDXZ010000001">
    <property type="protein sequence ID" value="MDR7329256.1"/>
    <property type="molecule type" value="Genomic_DNA"/>
</dbReference>
<dbReference type="RefSeq" id="WP_290198216.1">
    <property type="nucleotide sequence ID" value="NZ_CP047654.1"/>
</dbReference>
<evidence type="ECO:0000256" key="14">
    <source>
        <dbReference type="ARBA" id="ARBA00049255"/>
    </source>
</evidence>
<organism evidence="20 21">
    <name type="scientific">Corynebacterium guangdongense</name>
    <dbReference type="NCBI Taxonomy" id="1783348"/>
    <lineage>
        <taxon>Bacteria</taxon>
        <taxon>Bacillati</taxon>
        <taxon>Actinomycetota</taxon>
        <taxon>Actinomycetes</taxon>
        <taxon>Mycobacteriales</taxon>
        <taxon>Corynebacteriaceae</taxon>
        <taxon>Corynebacterium</taxon>
    </lineage>
</organism>
<evidence type="ECO:0000256" key="2">
    <source>
        <dbReference type="ARBA" id="ARBA00008653"/>
    </source>
</evidence>
<dbReference type="PROSITE" id="PS51483">
    <property type="entry name" value="B5"/>
    <property type="match status" value="1"/>
</dbReference>
<proteinExistence type="inferred from homology"/>
<keyword evidence="11 16" id="KW-0694">RNA-binding</keyword>
<evidence type="ECO:0000256" key="13">
    <source>
        <dbReference type="ARBA" id="ARBA00023146"/>
    </source>
</evidence>
<feature type="binding site" evidence="15">
    <location>
        <position position="482"/>
    </location>
    <ligand>
        <name>Mg(2+)</name>
        <dbReference type="ChEBI" id="CHEBI:18420"/>
        <note>shared with alpha subunit</note>
    </ligand>
</feature>
<keyword evidence="6 15" id="KW-0436">Ligase</keyword>
<feature type="binding site" evidence="15">
    <location>
        <position position="486"/>
    </location>
    <ligand>
        <name>Mg(2+)</name>
        <dbReference type="ChEBI" id="CHEBI:18420"/>
        <note>shared with alpha subunit</note>
    </ligand>
</feature>
<dbReference type="InterPro" id="IPR020825">
    <property type="entry name" value="Phe-tRNA_synthase-like_B3/B4"/>
</dbReference>
<evidence type="ECO:0000259" key="17">
    <source>
        <dbReference type="PROSITE" id="PS50886"/>
    </source>
</evidence>
<dbReference type="InterPro" id="IPR009061">
    <property type="entry name" value="DNA-bd_dom_put_sf"/>
</dbReference>
<dbReference type="SMART" id="SM00874">
    <property type="entry name" value="B5"/>
    <property type="match status" value="1"/>
</dbReference>
<evidence type="ECO:0000259" key="18">
    <source>
        <dbReference type="PROSITE" id="PS51447"/>
    </source>
</evidence>
<dbReference type="InterPro" id="IPR005147">
    <property type="entry name" value="tRNA_synthase_B5-dom"/>
</dbReference>
<feature type="domain" description="FDX-ACB" evidence="18">
    <location>
        <begin position="744"/>
        <end position="837"/>
    </location>
</feature>
<feature type="binding site" evidence="15">
    <location>
        <position position="485"/>
    </location>
    <ligand>
        <name>Mg(2+)</name>
        <dbReference type="ChEBI" id="CHEBI:18420"/>
        <note>shared with alpha subunit</note>
    </ligand>
</feature>
<comment type="subcellular location">
    <subcellularLocation>
        <location evidence="1 15">Cytoplasm</location>
    </subcellularLocation>
</comment>